<reference evidence="7 8" key="1">
    <citation type="submission" date="2019-08" db="EMBL/GenBank/DDBJ databases">
        <title>Bradyrhizobium hipponensis sp. nov., a rhizobium isolated from a Lupinus angustifolius root nodule in Tunisia.</title>
        <authorList>
            <person name="Off K."/>
            <person name="Rejili M."/>
            <person name="Mars M."/>
            <person name="Brachmann A."/>
            <person name="Marin M."/>
        </authorList>
    </citation>
    <scope>NUCLEOTIDE SEQUENCE [LARGE SCALE GENOMIC DNA]</scope>
    <source>
        <strain evidence="7 8">CTAW11</strain>
    </source>
</reference>
<evidence type="ECO:0000256" key="4">
    <source>
        <dbReference type="ARBA" id="ARBA00023125"/>
    </source>
</evidence>
<dbReference type="PANTHER" id="PTHR30579">
    <property type="entry name" value="TRANSCRIPTIONAL REGULATOR"/>
    <property type="match status" value="1"/>
</dbReference>
<name>A0A5S4X7N2_9BRAD</name>
<dbReference type="Gene3D" id="1.10.10.10">
    <property type="entry name" value="Winged helix-like DNA-binding domain superfamily/Winged helix DNA-binding domain"/>
    <property type="match status" value="1"/>
</dbReference>
<dbReference type="SUPFAM" id="SSF46785">
    <property type="entry name" value="Winged helix' DNA-binding domain"/>
    <property type="match status" value="1"/>
</dbReference>
<sequence length="292" mass="31581">MSSKNGTIIPIEIMRTVVAITELGSLSKAGERLGLSQPAVSSQVKRLQNLIGGAVFQKSSSGATPTELGKLVLIQARKILDANDQVLQLGGKEGGPTALRLGLSTAFVERFMHDRPPDALSNIFVHADHSSAIRKGLLEGYIDIACVFAPDSDHEFRDTIVHQFSVPLVWIRANGFVIRPGDPIPLVTLPEDDYMIRPLVKAGLSYRIVFYSPDYQARMTAVRAGIGLGAVPLSIAPGDLVEAKEYYLPPLPALNAYVCSRAGLERNDATELLRSLSTTFANPPISVPLRLK</sequence>
<keyword evidence="8" id="KW-1185">Reference proteome</keyword>
<evidence type="ECO:0000256" key="5">
    <source>
        <dbReference type="ARBA" id="ARBA00023163"/>
    </source>
</evidence>
<evidence type="ECO:0000256" key="2">
    <source>
        <dbReference type="ARBA" id="ARBA00009437"/>
    </source>
</evidence>
<dbReference type="PROSITE" id="PS50931">
    <property type="entry name" value="HTH_LYSR"/>
    <property type="match status" value="1"/>
</dbReference>
<keyword evidence="5" id="KW-0804">Transcription</keyword>
<comment type="caution">
    <text evidence="7">The sequence shown here is derived from an EMBL/GenBank/DDBJ whole genome shotgun (WGS) entry which is preliminary data.</text>
</comment>
<dbReference type="Pfam" id="PF00126">
    <property type="entry name" value="HTH_1"/>
    <property type="match status" value="1"/>
</dbReference>
<dbReference type="InterPro" id="IPR050176">
    <property type="entry name" value="LTTR"/>
</dbReference>
<proteinExistence type="inferred from homology"/>
<dbReference type="EMBL" id="VSSR01000018">
    <property type="protein sequence ID" value="TYL85473.1"/>
    <property type="molecule type" value="Genomic_DNA"/>
</dbReference>
<gene>
    <name evidence="7" type="ORF">FXB38_11110</name>
</gene>
<evidence type="ECO:0000313" key="7">
    <source>
        <dbReference type="EMBL" id="TYL85473.1"/>
    </source>
</evidence>
<accession>A0A5S4X7N2</accession>
<evidence type="ECO:0000259" key="6">
    <source>
        <dbReference type="PROSITE" id="PS50931"/>
    </source>
</evidence>
<dbReference type="InterPro" id="IPR036388">
    <property type="entry name" value="WH-like_DNA-bd_sf"/>
</dbReference>
<keyword evidence="4" id="KW-0238">DNA-binding</keyword>
<dbReference type="SUPFAM" id="SSF53850">
    <property type="entry name" value="Periplasmic binding protein-like II"/>
    <property type="match status" value="1"/>
</dbReference>
<dbReference type="InterPro" id="IPR036390">
    <property type="entry name" value="WH_DNA-bd_sf"/>
</dbReference>
<dbReference type="Pfam" id="PF03466">
    <property type="entry name" value="LysR_substrate"/>
    <property type="match status" value="1"/>
</dbReference>
<dbReference type="Proteomes" id="UP000324853">
    <property type="component" value="Unassembled WGS sequence"/>
</dbReference>
<keyword evidence="3" id="KW-0805">Transcription regulation</keyword>
<evidence type="ECO:0000313" key="8">
    <source>
        <dbReference type="Proteomes" id="UP000324853"/>
    </source>
</evidence>
<dbReference type="GO" id="GO:0003677">
    <property type="term" value="F:DNA binding"/>
    <property type="evidence" value="ECO:0007669"/>
    <property type="project" value="UniProtKB-KW"/>
</dbReference>
<dbReference type="InterPro" id="IPR005119">
    <property type="entry name" value="LysR_subst-bd"/>
</dbReference>
<organism evidence="7 8">
    <name type="scientific">Bradyrhizobium cytisi</name>
    <dbReference type="NCBI Taxonomy" id="515489"/>
    <lineage>
        <taxon>Bacteria</taxon>
        <taxon>Pseudomonadati</taxon>
        <taxon>Pseudomonadota</taxon>
        <taxon>Alphaproteobacteria</taxon>
        <taxon>Hyphomicrobiales</taxon>
        <taxon>Nitrobacteraceae</taxon>
        <taxon>Bradyrhizobium</taxon>
    </lineage>
</organism>
<dbReference type="PRINTS" id="PR00039">
    <property type="entry name" value="HTHLYSR"/>
</dbReference>
<comment type="function">
    <text evidence="1">NodD regulates the expression of the nodABCFE genes which encode other nodulation proteins. NodD is also a negative regulator of its own expression. Binds flavonoids as inducers.</text>
</comment>
<evidence type="ECO:0000256" key="1">
    <source>
        <dbReference type="ARBA" id="ARBA00003502"/>
    </source>
</evidence>
<protein>
    <submittedName>
        <fullName evidence="7">LysR family transcriptional regulator</fullName>
    </submittedName>
</protein>
<dbReference type="PANTHER" id="PTHR30579:SF7">
    <property type="entry name" value="HTH-TYPE TRANSCRIPTIONAL REGULATOR LRHA-RELATED"/>
    <property type="match status" value="1"/>
</dbReference>
<dbReference type="OrthoDB" id="9803735at2"/>
<evidence type="ECO:0000256" key="3">
    <source>
        <dbReference type="ARBA" id="ARBA00023015"/>
    </source>
</evidence>
<feature type="domain" description="HTH lysR-type" evidence="6">
    <location>
        <begin position="9"/>
        <end position="66"/>
    </location>
</feature>
<comment type="similarity">
    <text evidence="2">Belongs to the LysR transcriptional regulatory family.</text>
</comment>
<dbReference type="InterPro" id="IPR000847">
    <property type="entry name" value="LysR_HTH_N"/>
</dbReference>
<dbReference type="Gene3D" id="3.40.190.10">
    <property type="entry name" value="Periplasmic binding protein-like II"/>
    <property type="match status" value="2"/>
</dbReference>
<dbReference type="AlphaFoldDB" id="A0A5S4X7N2"/>
<dbReference type="GO" id="GO:0003700">
    <property type="term" value="F:DNA-binding transcription factor activity"/>
    <property type="evidence" value="ECO:0007669"/>
    <property type="project" value="InterPro"/>
</dbReference>